<reference evidence="2" key="1">
    <citation type="submission" date="2023-12" db="EMBL/GenBank/DDBJ databases">
        <title>Genome assembly of Anisodus tanguticus.</title>
        <authorList>
            <person name="Wang Y.-J."/>
        </authorList>
    </citation>
    <scope>NUCLEOTIDE SEQUENCE</scope>
    <source>
        <strain evidence="2">KB-2021</strain>
        <tissue evidence="2">Leaf</tissue>
    </source>
</reference>
<evidence type="ECO:0000313" key="3">
    <source>
        <dbReference type="Proteomes" id="UP001291623"/>
    </source>
</evidence>
<dbReference type="AlphaFoldDB" id="A0AAE1RZ72"/>
<protein>
    <submittedName>
        <fullName evidence="2">Uncharacterized protein</fullName>
    </submittedName>
</protein>
<sequence length="143" mass="16451">MRGPYGHGAPPPMNFPPPPPPLSRGSFTQISNLRNVSPMIFPEREDKKYIYNCPVALMNCLFDLRMELNSFLAKYAHVDNRVFDATKQDIMKTRKETKQQGLEFHNVSVHNKFDVLNEADHPVVVNNEVISKEEYNSNTNDEE</sequence>
<name>A0AAE1RZ72_9SOLA</name>
<dbReference type="EMBL" id="JAVYJV010000011">
    <property type="protein sequence ID" value="KAK4359793.1"/>
    <property type="molecule type" value="Genomic_DNA"/>
</dbReference>
<dbReference type="Proteomes" id="UP001291623">
    <property type="component" value="Unassembled WGS sequence"/>
</dbReference>
<comment type="caution">
    <text evidence="2">The sequence shown here is derived from an EMBL/GenBank/DDBJ whole genome shotgun (WGS) entry which is preliminary data.</text>
</comment>
<proteinExistence type="predicted"/>
<feature type="region of interest" description="Disordered" evidence="1">
    <location>
        <begin position="1"/>
        <end position="23"/>
    </location>
</feature>
<evidence type="ECO:0000313" key="2">
    <source>
        <dbReference type="EMBL" id="KAK4359793.1"/>
    </source>
</evidence>
<feature type="compositionally biased region" description="Pro residues" evidence="1">
    <location>
        <begin position="9"/>
        <end position="22"/>
    </location>
</feature>
<gene>
    <name evidence="2" type="ORF">RND71_022022</name>
</gene>
<organism evidence="2 3">
    <name type="scientific">Anisodus tanguticus</name>
    <dbReference type="NCBI Taxonomy" id="243964"/>
    <lineage>
        <taxon>Eukaryota</taxon>
        <taxon>Viridiplantae</taxon>
        <taxon>Streptophyta</taxon>
        <taxon>Embryophyta</taxon>
        <taxon>Tracheophyta</taxon>
        <taxon>Spermatophyta</taxon>
        <taxon>Magnoliopsida</taxon>
        <taxon>eudicotyledons</taxon>
        <taxon>Gunneridae</taxon>
        <taxon>Pentapetalae</taxon>
        <taxon>asterids</taxon>
        <taxon>lamiids</taxon>
        <taxon>Solanales</taxon>
        <taxon>Solanaceae</taxon>
        <taxon>Solanoideae</taxon>
        <taxon>Hyoscyameae</taxon>
        <taxon>Anisodus</taxon>
    </lineage>
</organism>
<accession>A0AAE1RZ72</accession>
<keyword evidence="3" id="KW-1185">Reference proteome</keyword>
<evidence type="ECO:0000256" key="1">
    <source>
        <dbReference type="SAM" id="MobiDB-lite"/>
    </source>
</evidence>